<gene>
    <name evidence="2" type="ORF">A3E66_04215</name>
</gene>
<dbReference type="Pfam" id="PF19044">
    <property type="entry name" value="P-loop_TraG"/>
    <property type="match status" value="1"/>
</dbReference>
<evidence type="ECO:0000313" key="3">
    <source>
        <dbReference type="Proteomes" id="UP000179051"/>
    </source>
</evidence>
<dbReference type="SUPFAM" id="SSF52540">
    <property type="entry name" value="P-loop containing nucleoside triphosphate hydrolases"/>
    <property type="match status" value="1"/>
</dbReference>
<dbReference type="EMBL" id="MFDF01000020">
    <property type="protein sequence ID" value="OGE34999.1"/>
    <property type="molecule type" value="Genomic_DNA"/>
</dbReference>
<accession>A0A1F5K264</accession>
<dbReference type="Gene3D" id="1.10.8.730">
    <property type="match status" value="1"/>
</dbReference>
<dbReference type="InterPro" id="IPR043964">
    <property type="entry name" value="P-loop_TraG"/>
</dbReference>
<dbReference type="InterPro" id="IPR051162">
    <property type="entry name" value="T4SS_component"/>
</dbReference>
<organism evidence="2 3">
    <name type="scientific">Candidatus Daviesbacteria bacterium RIFCSPHIGHO2_12_FULL_37_16</name>
    <dbReference type="NCBI Taxonomy" id="1797778"/>
    <lineage>
        <taxon>Bacteria</taxon>
        <taxon>Candidatus Daviesiibacteriota</taxon>
    </lineage>
</organism>
<dbReference type="PANTHER" id="PTHR30121">
    <property type="entry name" value="UNCHARACTERIZED PROTEIN YJGR-RELATED"/>
    <property type="match status" value="1"/>
</dbReference>
<sequence length="570" mass="63575">MVKKPEFKVVDIIAPSSVEVDFSNIKINDRYYRSFFVSGYPRYVDPNWLSPLISFEHSLEVSMFIYPSTSKNILDDLKRKIAEMEATIQTDMERGRAIDPAVQVALDDAKSLQEQLVKGAERFFRLGLYVTVPAKNSEDLENYSKLVDSTLGSLSITAREASLQMVDAFNSTLPIGADFLQLNHNMDTTSLATTFPFTTSELTANEGIIYGINEHNGSLIIFDRFTLENSNMVVFAKSGSGKSYFVKLEALRSMMFGTQVIVIDPEQEYLKLCQAAGGEYINFSSESPVKINPFDLSTVADDEENELGRKILSLTGFLKLVLGTLDAAQSAILDRALITTYRLKGITQDPKTQHLPPPLMEDLYKVLVGMEDKEAQDLAYRLERFIKGSLSGIFSAPSNINLENQLTVFSVRDLADQLRPLAMYLILDYIWTKVRRTLAKRLLVVDEAWYMMQNEDSAEFLTGIAKRARKYYLGVTTITQDVEDFLAEERGKAIISNSSIQVLLKQAPASIEKVGQVFNLSEGEKLLLLSAGVGQGLFFAGPTHVAMSVVASPDEHLLITTNPAENMKSQ</sequence>
<dbReference type="Gene3D" id="3.40.50.300">
    <property type="entry name" value="P-loop containing nucleotide triphosphate hydrolases"/>
    <property type="match status" value="1"/>
</dbReference>
<dbReference type="Proteomes" id="UP000179051">
    <property type="component" value="Unassembled WGS sequence"/>
</dbReference>
<dbReference type="PANTHER" id="PTHR30121:SF6">
    <property type="entry name" value="SLR6007 PROTEIN"/>
    <property type="match status" value="1"/>
</dbReference>
<dbReference type="CDD" id="cd01127">
    <property type="entry name" value="TrwB_TraG_TraD_VirD4"/>
    <property type="match status" value="1"/>
</dbReference>
<reference evidence="2 3" key="1">
    <citation type="journal article" date="2016" name="Nat. Commun.">
        <title>Thousands of microbial genomes shed light on interconnected biogeochemical processes in an aquifer system.</title>
        <authorList>
            <person name="Anantharaman K."/>
            <person name="Brown C.T."/>
            <person name="Hug L.A."/>
            <person name="Sharon I."/>
            <person name="Castelle C.J."/>
            <person name="Probst A.J."/>
            <person name="Thomas B.C."/>
            <person name="Singh A."/>
            <person name="Wilkins M.J."/>
            <person name="Karaoz U."/>
            <person name="Brodie E.L."/>
            <person name="Williams K.H."/>
            <person name="Hubbard S.S."/>
            <person name="Banfield J.F."/>
        </authorList>
    </citation>
    <scope>NUCLEOTIDE SEQUENCE [LARGE SCALE GENOMIC DNA]</scope>
</reference>
<comment type="caution">
    <text evidence="2">The sequence shown here is derived from an EMBL/GenBank/DDBJ whole genome shotgun (WGS) entry which is preliminary data.</text>
</comment>
<evidence type="ECO:0000313" key="2">
    <source>
        <dbReference type="EMBL" id="OGE34999.1"/>
    </source>
</evidence>
<evidence type="ECO:0000259" key="1">
    <source>
        <dbReference type="Pfam" id="PF19044"/>
    </source>
</evidence>
<proteinExistence type="predicted"/>
<dbReference type="AlphaFoldDB" id="A0A1F5K264"/>
<name>A0A1F5K264_9BACT</name>
<protein>
    <recommendedName>
        <fullName evidence="1">TraG P-loop domain-containing protein</fullName>
    </recommendedName>
</protein>
<dbReference type="NCBIfam" id="NF045971">
    <property type="entry name" value="conju_CD1110"/>
    <property type="match status" value="1"/>
</dbReference>
<feature type="domain" description="TraG P-loop" evidence="1">
    <location>
        <begin position="226"/>
        <end position="531"/>
    </location>
</feature>
<dbReference type="InterPro" id="IPR027417">
    <property type="entry name" value="P-loop_NTPase"/>
</dbReference>